<dbReference type="PANTHER" id="PTHR12526:SF628">
    <property type="entry name" value="MANNOSYLGLUCOSYLGLYCERATE SYNTHASE"/>
    <property type="match status" value="1"/>
</dbReference>
<gene>
    <name evidence="3" type="ORF">BKA12_000602</name>
</gene>
<feature type="domain" description="Glycosyl transferase family 1" evidence="2">
    <location>
        <begin position="545"/>
        <end position="706"/>
    </location>
</feature>
<reference evidence="3 4" key="1">
    <citation type="submission" date="2020-08" db="EMBL/GenBank/DDBJ databases">
        <title>Sequencing the genomes of 1000 actinobacteria strains.</title>
        <authorList>
            <person name="Klenk H.-P."/>
        </authorList>
    </citation>
    <scope>NUCLEOTIDE SEQUENCE [LARGE SCALE GENOMIC DNA]</scope>
    <source>
        <strain evidence="3 4">DSM 23694</strain>
    </source>
</reference>
<evidence type="ECO:0000259" key="2">
    <source>
        <dbReference type="Pfam" id="PF00534"/>
    </source>
</evidence>
<keyword evidence="4" id="KW-1185">Reference proteome</keyword>
<proteinExistence type="predicted"/>
<dbReference type="Pfam" id="PF00534">
    <property type="entry name" value="Glycos_transf_1"/>
    <property type="match status" value="1"/>
</dbReference>
<sequence>MPRVVLYGDVNLNVLDGSAIWLLSMAEALSLGGCEVTIPLKSIVKTDRLSAKLASMPNVKVIPAKPTRGRDSIIRSEVRAIIENLIRKNRPDLVIARGIDVCDKLVESDPISEILWSYVTEYHYPIWDMDDQQVDKIQRVCSRSQRVFAQTEEARAHLEATIPEAAGKTLILTPMVPDEFFADLSAVSTQVSTQESPRVTGDPLRLIYSGKFAKEWLTLEAPELVQALAEQGVKANLRMVGDKFQKSPVDPEWPLRMKALANTPPDGVTFEGGVSREKSRELISHADVGLSWRSAALDQSVEISTKVLEYSASGVPPLLNRTAAHEKIFGADYPLFLGPNERSVDGAAKVLAEAVNELPQLRLRAQAAVEPYRLSNRAKVIRGYIDRFLGSYLSAHGVAQTGPKKHKVLVAGHDLKFAGELLDMLKGRPDVELRIDHWETLHKNNEAESQKLLDWADTIFCEWAGPNSVWYSQRKKSHQRLVVRLHMFELGGPWLGNINFDAIDQLVTVSELYRDITAEQTKWDKSKIVVIANGIDVLDLDRPKIEGSEFRIGLVGIVPWRKRPDRAVEVLRQLLDKDPRFTLHIKGRMPWDYAHEWKKEDQRKDYETFFKGLGTDPRIGERVVFEPFGADMGNWLSKMGFILSPSTSESFHLAPAEGMASGAVPILWERDGVRGIFGDHFVVADNDAAAARILALVADPALYASESKLAKESAKNFDIESVNVKWQEALFPTR</sequence>
<dbReference type="PANTHER" id="PTHR12526">
    <property type="entry name" value="GLYCOSYLTRANSFERASE"/>
    <property type="match status" value="1"/>
</dbReference>
<evidence type="ECO:0000313" key="3">
    <source>
        <dbReference type="EMBL" id="MBB5597522.1"/>
    </source>
</evidence>
<dbReference type="GO" id="GO:0016757">
    <property type="term" value="F:glycosyltransferase activity"/>
    <property type="evidence" value="ECO:0007669"/>
    <property type="project" value="InterPro"/>
</dbReference>
<dbReference type="InterPro" id="IPR001296">
    <property type="entry name" value="Glyco_trans_1"/>
</dbReference>
<dbReference type="AlphaFoldDB" id="A0A7W8Y9Y3"/>
<dbReference type="Proteomes" id="UP000523863">
    <property type="component" value="Unassembled WGS sequence"/>
</dbReference>
<protein>
    <submittedName>
        <fullName evidence="3">Glycosyltransferase involved in cell wall biosynthesis</fullName>
    </submittedName>
</protein>
<keyword evidence="1 3" id="KW-0808">Transferase</keyword>
<dbReference type="Gene3D" id="3.40.50.2000">
    <property type="entry name" value="Glycogen Phosphorylase B"/>
    <property type="match status" value="2"/>
</dbReference>
<evidence type="ECO:0000313" key="4">
    <source>
        <dbReference type="Proteomes" id="UP000523863"/>
    </source>
</evidence>
<accession>A0A7W8Y9Y3</accession>
<dbReference type="SUPFAM" id="SSF53756">
    <property type="entry name" value="UDP-Glycosyltransferase/glycogen phosphorylase"/>
    <property type="match status" value="2"/>
</dbReference>
<evidence type="ECO:0000256" key="1">
    <source>
        <dbReference type="ARBA" id="ARBA00022679"/>
    </source>
</evidence>
<dbReference type="RefSeq" id="WP_183640556.1">
    <property type="nucleotide sequence ID" value="NZ_JACHBL010000001.1"/>
</dbReference>
<dbReference type="CDD" id="cd03801">
    <property type="entry name" value="GT4_PimA-like"/>
    <property type="match status" value="1"/>
</dbReference>
<comment type="caution">
    <text evidence="3">The sequence shown here is derived from an EMBL/GenBank/DDBJ whole genome shotgun (WGS) entry which is preliminary data.</text>
</comment>
<organism evidence="3 4">
    <name type="scientific">Neomicrococcus lactis</name>
    <dbReference type="NCBI Taxonomy" id="732241"/>
    <lineage>
        <taxon>Bacteria</taxon>
        <taxon>Bacillati</taxon>
        <taxon>Actinomycetota</taxon>
        <taxon>Actinomycetes</taxon>
        <taxon>Micrococcales</taxon>
        <taxon>Micrococcaceae</taxon>
        <taxon>Neomicrococcus</taxon>
    </lineage>
</organism>
<dbReference type="EMBL" id="JACHBL010000001">
    <property type="protein sequence ID" value="MBB5597522.1"/>
    <property type="molecule type" value="Genomic_DNA"/>
</dbReference>
<name>A0A7W8Y9Y3_9MICC</name>